<proteinExistence type="predicted"/>
<gene>
    <name evidence="1" type="ORF">XAT740_LOCUS44647</name>
</gene>
<sequence>MFAIIAALNIFSRKHEEREALNYENYIRTGQTVPTTKLYRESSFDRRARKELANVRRMERIQQQVKLVRLMKKLLLKIEGELPDEIVEQIRLKIAQIEIKVAKSARAEQINCDDMLDLDKPDDDYDIEIEEMIRKAIENNDSESITIDNYASGDHTQISKGKDLLN</sequence>
<dbReference type="AlphaFoldDB" id="A0A815YN85"/>
<organism evidence="1 2">
    <name type="scientific">Adineta ricciae</name>
    <name type="common">Rotifer</name>
    <dbReference type="NCBI Taxonomy" id="249248"/>
    <lineage>
        <taxon>Eukaryota</taxon>
        <taxon>Metazoa</taxon>
        <taxon>Spiralia</taxon>
        <taxon>Gnathifera</taxon>
        <taxon>Rotifera</taxon>
        <taxon>Eurotatoria</taxon>
        <taxon>Bdelloidea</taxon>
        <taxon>Adinetida</taxon>
        <taxon>Adinetidae</taxon>
        <taxon>Adineta</taxon>
    </lineage>
</organism>
<evidence type="ECO:0000313" key="1">
    <source>
        <dbReference type="EMBL" id="CAF1572799.1"/>
    </source>
</evidence>
<dbReference type="EMBL" id="CAJNOR010005692">
    <property type="protein sequence ID" value="CAF1572799.1"/>
    <property type="molecule type" value="Genomic_DNA"/>
</dbReference>
<evidence type="ECO:0000313" key="2">
    <source>
        <dbReference type="Proteomes" id="UP000663828"/>
    </source>
</evidence>
<accession>A0A815YN85</accession>
<keyword evidence="2" id="KW-1185">Reference proteome</keyword>
<protein>
    <submittedName>
        <fullName evidence="1">Uncharacterized protein</fullName>
    </submittedName>
</protein>
<name>A0A815YN85_ADIRI</name>
<dbReference type="Proteomes" id="UP000663828">
    <property type="component" value="Unassembled WGS sequence"/>
</dbReference>
<reference evidence="1" key="1">
    <citation type="submission" date="2021-02" db="EMBL/GenBank/DDBJ databases">
        <authorList>
            <person name="Nowell W R."/>
        </authorList>
    </citation>
    <scope>NUCLEOTIDE SEQUENCE</scope>
</reference>
<comment type="caution">
    <text evidence="1">The sequence shown here is derived from an EMBL/GenBank/DDBJ whole genome shotgun (WGS) entry which is preliminary data.</text>
</comment>